<name>A0A9X0H6Q6_PSESX</name>
<accession>A0A9X0H6Q6</accession>
<gene>
    <name evidence="1" type="ORF">ALO73_102905</name>
</gene>
<organism evidence="1 2">
    <name type="scientific">Pseudomonas syringae pv. daphniphylli</name>
    <dbReference type="NCBI Taxonomy" id="264455"/>
    <lineage>
        <taxon>Bacteria</taxon>
        <taxon>Pseudomonadati</taxon>
        <taxon>Pseudomonadota</taxon>
        <taxon>Gammaproteobacteria</taxon>
        <taxon>Pseudomonadales</taxon>
        <taxon>Pseudomonadaceae</taxon>
        <taxon>Pseudomonas</taxon>
        <taxon>Pseudomonas syringae</taxon>
    </lineage>
</organism>
<dbReference type="EMBL" id="LJQF01000043">
    <property type="protein sequence ID" value="KPX17695.1"/>
    <property type="molecule type" value="Genomic_DNA"/>
</dbReference>
<comment type="caution">
    <text evidence="1">The sequence shown here is derived from an EMBL/GenBank/DDBJ whole genome shotgun (WGS) entry which is preliminary data.</text>
</comment>
<sequence length="55" mass="6262">MEMASTCNHRVFRPGLIASIRASKPGLFANEPAFIRLDLQSTVMNRNYLQVIARR</sequence>
<proteinExistence type="predicted"/>
<evidence type="ECO:0000313" key="1">
    <source>
        <dbReference type="EMBL" id="KPX17695.1"/>
    </source>
</evidence>
<evidence type="ECO:0000313" key="2">
    <source>
        <dbReference type="Proteomes" id="UP000050345"/>
    </source>
</evidence>
<dbReference type="AlphaFoldDB" id="A0A9X0H6Q6"/>
<protein>
    <submittedName>
        <fullName evidence="1">Transposase</fullName>
    </submittedName>
</protein>
<dbReference type="Proteomes" id="UP000050345">
    <property type="component" value="Unassembled WGS sequence"/>
</dbReference>
<reference evidence="1 2" key="1">
    <citation type="submission" date="2015-09" db="EMBL/GenBank/DDBJ databases">
        <title>Genome announcement of multiple Pseudomonas syringae strains.</title>
        <authorList>
            <person name="Thakur S."/>
            <person name="Wang P.W."/>
            <person name="Gong Y."/>
            <person name="Weir B.S."/>
            <person name="Guttman D.S."/>
        </authorList>
    </citation>
    <scope>NUCLEOTIDE SEQUENCE [LARGE SCALE GENOMIC DNA]</scope>
    <source>
        <strain evidence="1 2">ICMP9757</strain>
    </source>
</reference>